<dbReference type="EMBL" id="VXIS01000157">
    <property type="protein sequence ID" value="KAA8900218.1"/>
    <property type="molecule type" value="Genomic_DNA"/>
</dbReference>
<dbReference type="PANTHER" id="PTHR48022:SF67">
    <property type="entry name" value="QUINATE TRANSPORTER, PUTATIVE (AFU_ORTHOLOGUE AFUA_4G14670)-RELATED"/>
    <property type="match status" value="1"/>
</dbReference>
<dbReference type="InterPro" id="IPR036259">
    <property type="entry name" value="MFS_trans_sf"/>
</dbReference>
<feature type="transmembrane region" description="Helical" evidence="8">
    <location>
        <begin position="385"/>
        <end position="406"/>
    </location>
</feature>
<evidence type="ECO:0000256" key="4">
    <source>
        <dbReference type="ARBA" id="ARBA00022692"/>
    </source>
</evidence>
<evidence type="ECO:0000259" key="9">
    <source>
        <dbReference type="PROSITE" id="PS50850"/>
    </source>
</evidence>
<feature type="transmembrane region" description="Helical" evidence="8">
    <location>
        <begin position="180"/>
        <end position="201"/>
    </location>
</feature>
<feature type="transmembrane region" description="Helical" evidence="8">
    <location>
        <begin position="55"/>
        <end position="75"/>
    </location>
</feature>
<keyword evidence="5 8" id="KW-1133">Transmembrane helix</keyword>
<comment type="similarity">
    <text evidence="2 7">Belongs to the major facilitator superfamily. Sugar transporter (TC 2.A.1.1) family.</text>
</comment>
<keyword evidence="11" id="KW-1185">Reference proteome</keyword>
<dbReference type="InterPro" id="IPR050360">
    <property type="entry name" value="MFS_Sugar_Transporters"/>
</dbReference>
<evidence type="ECO:0000256" key="5">
    <source>
        <dbReference type="ARBA" id="ARBA00022989"/>
    </source>
</evidence>
<dbReference type="InterPro" id="IPR003663">
    <property type="entry name" value="Sugar/inositol_transpt"/>
</dbReference>
<accession>A0A5J5EQU8</accession>
<dbReference type="InterPro" id="IPR005828">
    <property type="entry name" value="MFS_sugar_transport-like"/>
</dbReference>
<feature type="transmembrane region" description="Helical" evidence="8">
    <location>
        <begin position="427"/>
        <end position="447"/>
    </location>
</feature>
<feature type="transmembrane region" description="Helical" evidence="8">
    <location>
        <begin position="140"/>
        <end position="160"/>
    </location>
</feature>
<keyword evidence="4 8" id="KW-0812">Transmembrane</keyword>
<dbReference type="PROSITE" id="PS50850">
    <property type="entry name" value="MFS"/>
    <property type="match status" value="1"/>
</dbReference>
<dbReference type="FunFam" id="1.20.1250.20:FF:000026">
    <property type="entry name" value="MFS quinate transporter QutD"/>
    <property type="match status" value="1"/>
</dbReference>
<reference evidence="10 11" key="1">
    <citation type="submission" date="2019-09" db="EMBL/GenBank/DDBJ databases">
        <title>Draft genome of the ectomycorrhizal ascomycete Sphaerosporella brunnea.</title>
        <authorList>
            <consortium name="DOE Joint Genome Institute"/>
            <person name="Benucci G.M."/>
            <person name="Marozzi G."/>
            <person name="Antonielli L."/>
            <person name="Sanchez S."/>
            <person name="Marco P."/>
            <person name="Wang X."/>
            <person name="Falini L.B."/>
            <person name="Barry K."/>
            <person name="Haridas S."/>
            <person name="Lipzen A."/>
            <person name="Labutti K."/>
            <person name="Grigoriev I.V."/>
            <person name="Murat C."/>
            <person name="Martin F."/>
            <person name="Albertini E."/>
            <person name="Donnini D."/>
            <person name="Bonito G."/>
        </authorList>
    </citation>
    <scope>NUCLEOTIDE SEQUENCE [LARGE SCALE GENOMIC DNA]</scope>
    <source>
        <strain evidence="10 11">Sb_GMNB300</strain>
    </source>
</reference>
<evidence type="ECO:0000313" key="11">
    <source>
        <dbReference type="Proteomes" id="UP000326924"/>
    </source>
</evidence>
<comment type="caution">
    <text evidence="10">The sequence shown here is derived from an EMBL/GenBank/DDBJ whole genome shotgun (WGS) entry which is preliminary data.</text>
</comment>
<dbReference type="PROSITE" id="PS00217">
    <property type="entry name" value="SUGAR_TRANSPORT_2"/>
    <property type="match status" value="1"/>
</dbReference>
<dbReference type="Pfam" id="PF00083">
    <property type="entry name" value="Sugar_tr"/>
    <property type="match status" value="1"/>
</dbReference>
<gene>
    <name evidence="10" type="ORF">FN846DRAFT_781918</name>
</gene>
<evidence type="ECO:0000313" key="10">
    <source>
        <dbReference type="EMBL" id="KAA8900218.1"/>
    </source>
</evidence>
<feature type="transmembrane region" description="Helical" evidence="8">
    <location>
        <begin position="324"/>
        <end position="346"/>
    </location>
</feature>
<evidence type="ECO:0000256" key="7">
    <source>
        <dbReference type="RuleBase" id="RU003346"/>
    </source>
</evidence>
<comment type="subcellular location">
    <subcellularLocation>
        <location evidence="1">Membrane</location>
        <topology evidence="1">Multi-pass membrane protein</topology>
    </subcellularLocation>
</comment>
<dbReference type="AlphaFoldDB" id="A0A5J5EQU8"/>
<dbReference type="InParanoid" id="A0A5J5EQU8"/>
<dbReference type="GO" id="GO:0016020">
    <property type="term" value="C:membrane"/>
    <property type="evidence" value="ECO:0007669"/>
    <property type="project" value="UniProtKB-SubCell"/>
</dbReference>
<feature type="transmembrane region" description="Helical" evidence="8">
    <location>
        <begin position="287"/>
        <end position="309"/>
    </location>
</feature>
<dbReference type="SUPFAM" id="SSF103473">
    <property type="entry name" value="MFS general substrate transporter"/>
    <property type="match status" value="1"/>
</dbReference>
<sequence length="532" mass="58677">MGLLFENRKVFFIALFASLGGLLYGYEQGVLSQALVMTSFGKAFPEVRDASKKGWMTSILQLGGWLGALLSGYFAERWSRKHAICGSALSVVLGSYLQAGASNARFVYAGRWFTGLGVGSLSSVGPLYNAELAPPEARGLLVALQQLSIAFGIMVSFWIGYGTNYIGGTGDGQSDWSWRIPMITQGIPAIALAIGVWFLPFSPRLLVSKGREEEAIAVLCSLRKLPADDPLIRTEFLEIKAEAVFQREVLEEKFPHLTNGDGWADSIKLELAQYGSFFKSWHMFKRLAIGCLVMFFQQWTGIDAVIYYAPTIFSGLGLSGKTTSLLATGVVGVVFVLVTLPTVLVIDKVGRRPICLAGSFGMFTCLTILAILVGRFQHSWDSHPAAGWVCVACVWIYAMNFGYSWGPASWILISEIFPVSVRAKGTSISASSNWMNNFIIAFVVPPMLETITYGTYIFFAVFTLMGAGFIFWFVPETANKSLEDMDRVFGSNVAEREAEWLRAVQERVGLTEILNNFVGEEKREIFEDLEEK</sequence>
<dbReference type="OrthoDB" id="8120565at2759"/>
<feature type="transmembrane region" description="Helical" evidence="8">
    <location>
        <begin position="353"/>
        <end position="373"/>
    </location>
</feature>
<name>A0A5J5EQU8_9PEZI</name>
<dbReference type="Proteomes" id="UP000326924">
    <property type="component" value="Unassembled WGS sequence"/>
</dbReference>
<evidence type="ECO:0000256" key="3">
    <source>
        <dbReference type="ARBA" id="ARBA00022448"/>
    </source>
</evidence>
<protein>
    <submittedName>
        <fullName evidence="10">General substrate transporter</fullName>
    </submittedName>
</protein>
<organism evidence="10 11">
    <name type="scientific">Sphaerosporella brunnea</name>
    <dbReference type="NCBI Taxonomy" id="1250544"/>
    <lineage>
        <taxon>Eukaryota</taxon>
        <taxon>Fungi</taxon>
        <taxon>Dikarya</taxon>
        <taxon>Ascomycota</taxon>
        <taxon>Pezizomycotina</taxon>
        <taxon>Pezizomycetes</taxon>
        <taxon>Pezizales</taxon>
        <taxon>Pyronemataceae</taxon>
        <taxon>Sphaerosporella</taxon>
    </lineage>
</organism>
<dbReference type="PRINTS" id="PR00171">
    <property type="entry name" value="SUGRTRNSPORT"/>
</dbReference>
<dbReference type="PANTHER" id="PTHR48022">
    <property type="entry name" value="PLASTIDIC GLUCOSE TRANSPORTER 4"/>
    <property type="match status" value="1"/>
</dbReference>
<dbReference type="GO" id="GO:0005351">
    <property type="term" value="F:carbohydrate:proton symporter activity"/>
    <property type="evidence" value="ECO:0007669"/>
    <property type="project" value="TreeGrafter"/>
</dbReference>
<evidence type="ECO:0000256" key="6">
    <source>
        <dbReference type="ARBA" id="ARBA00023136"/>
    </source>
</evidence>
<dbReference type="PROSITE" id="PS00216">
    <property type="entry name" value="SUGAR_TRANSPORT_1"/>
    <property type="match status" value="1"/>
</dbReference>
<dbReference type="NCBIfam" id="TIGR00879">
    <property type="entry name" value="SP"/>
    <property type="match status" value="1"/>
</dbReference>
<keyword evidence="3 7" id="KW-0813">Transport</keyword>
<feature type="transmembrane region" description="Helical" evidence="8">
    <location>
        <begin position="453"/>
        <end position="474"/>
    </location>
</feature>
<dbReference type="Gene3D" id="1.20.1250.20">
    <property type="entry name" value="MFS general substrate transporter like domains"/>
    <property type="match status" value="1"/>
</dbReference>
<evidence type="ECO:0000256" key="8">
    <source>
        <dbReference type="SAM" id="Phobius"/>
    </source>
</evidence>
<keyword evidence="6 8" id="KW-0472">Membrane</keyword>
<evidence type="ECO:0000256" key="2">
    <source>
        <dbReference type="ARBA" id="ARBA00010992"/>
    </source>
</evidence>
<dbReference type="InterPro" id="IPR005829">
    <property type="entry name" value="Sugar_transporter_CS"/>
</dbReference>
<feature type="domain" description="Major facilitator superfamily (MFS) profile" evidence="9">
    <location>
        <begin position="13"/>
        <end position="478"/>
    </location>
</feature>
<evidence type="ECO:0000256" key="1">
    <source>
        <dbReference type="ARBA" id="ARBA00004141"/>
    </source>
</evidence>
<proteinExistence type="inferred from homology"/>
<dbReference type="InterPro" id="IPR020846">
    <property type="entry name" value="MFS_dom"/>
</dbReference>